<dbReference type="SUPFAM" id="SSF55874">
    <property type="entry name" value="ATPase domain of HSP90 chaperone/DNA topoisomerase II/histidine kinase"/>
    <property type="match status" value="1"/>
</dbReference>
<organism evidence="14 15">
    <name type="scientific">Micromonospora globbae</name>
    <dbReference type="NCBI Taxonomy" id="1894969"/>
    <lineage>
        <taxon>Bacteria</taxon>
        <taxon>Bacillati</taxon>
        <taxon>Actinomycetota</taxon>
        <taxon>Actinomycetes</taxon>
        <taxon>Micromonosporales</taxon>
        <taxon>Micromonosporaceae</taxon>
        <taxon>Micromonospora</taxon>
    </lineage>
</organism>
<feature type="transmembrane region" description="Helical" evidence="10">
    <location>
        <begin position="164"/>
        <end position="183"/>
    </location>
</feature>
<sequence>METPQPAAPGGTRAGAVAGRPGPDGTHGAAPWVVRWRSRLLDPVLALLLLVMGLVGTGPASDNQPGTVPPDGAAYAAVAVAALVVAVRRRWPRATLAVSALATAVYLVLGHAYGPILVAFFVAVYTVAAYLPVRPAALAAGPALAVLLVHMFFSAGAAPGLVGLVPGAAWVVVPFAVGVTVRLNRDAAARNRSEQARRLADEERLRVAQEVHDVVGHGLAAIHMQAEIALHLMPTQPERAESALTAISRTSKDALDELRVTLAVVRRGDDGGERSPAPGLAQVPALRDRLAGAGLPVTVEVSGEPRALPVAVDLAGYRVVQEALTNVLRHAGPATAAVRIRYAPAEVAVEVTDTGRGGAGVGRGVGGSGLAGMRERVTALGGSFDAGPAADGGFRVYASLPVEERS</sequence>
<feature type="transmembrane region" description="Helical" evidence="10">
    <location>
        <begin position="72"/>
        <end position="87"/>
    </location>
</feature>
<dbReference type="InterPro" id="IPR003594">
    <property type="entry name" value="HATPase_dom"/>
</dbReference>
<dbReference type="PANTHER" id="PTHR24421:SF10">
    <property type="entry name" value="NITRATE_NITRITE SENSOR PROTEIN NARQ"/>
    <property type="match status" value="1"/>
</dbReference>
<keyword evidence="8" id="KW-0902">Two-component regulatory system</keyword>
<dbReference type="Pfam" id="PF23539">
    <property type="entry name" value="DUF7134"/>
    <property type="match status" value="1"/>
</dbReference>
<comment type="catalytic activity">
    <reaction evidence="1">
        <text>ATP + protein L-histidine = ADP + protein N-phospho-L-histidine.</text>
        <dbReference type="EC" id="2.7.13.3"/>
    </reaction>
</comment>
<evidence type="ECO:0000256" key="6">
    <source>
        <dbReference type="ARBA" id="ARBA00022777"/>
    </source>
</evidence>
<keyword evidence="5" id="KW-0547">Nucleotide-binding</keyword>
<keyword evidence="10" id="KW-1133">Transmembrane helix</keyword>
<feature type="domain" description="Signal transduction histidine kinase subgroup 3 dimerisation and phosphoacceptor" evidence="12">
    <location>
        <begin position="203"/>
        <end position="268"/>
    </location>
</feature>
<dbReference type="InterPro" id="IPR036890">
    <property type="entry name" value="HATPase_C_sf"/>
</dbReference>
<dbReference type="Proteomes" id="UP001432190">
    <property type="component" value="Chromosome"/>
</dbReference>
<keyword evidence="15" id="KW-1185">Reference proteome</keyword>
<evidence type="ECO:0000256" key="1">
    <source>
        <dbReference type="ARBA" id="ARBA00000085"/>
    </source>
</evidence>
<keyword evidence="6 14" id="KW-0418">Kinase</keyword>
<dbReference type="InterPro" id="IPR050482">
    <property type="entry name" value="Sensor_HK_TwoCompSys"/>
</dbReference>
<evidence type="ECO:0000259" key="12">
    <source>
        <dbReference type="Pfam" id="PF07730"/>
    </source>
</evidence>
<keyword evidence="7" id="KW-0067">ATP-binding</keyword>
<dbReference type="Gene3D" id="3.30.565.10">
    <property type="entry name" value="Histidine kinase-like ATPase, C-terminal domain"/>
    <property type="match status" value="1"/>
</dbReference>
<evidence type="ECO:0000256" key="4">
    <source>
        <dbReference type="ARBA" id="ARBA00022679"/>
    </source>
</evidence>
<proteinExistence type="predicted"/>
<dbReference type="EC" id="2.7.13.3" evidence="2"/>
<dbReference type="GO" id="GO:0016301">
    <property type="term" value="F:kinase activity"/>
    <property type="evidence" value="ECO:0007669"/>
    <property type="project" value="UniProtKB-KW"/>
</dbReference>
<evidence type="ECO:0000259" key="13">
    <source>
        <dbReference type="Pfam" id="PF23539"/>
    </source>
</evidence>
<evidence type="ECO:0000256" key="10">
    <source>
        <dbReference type="SAM" id="Phobius"/>
    </source>
</evidence>
<evidence type="ECO:0000256" key="7">
    <source>
        <dbReference type="ARBA" id="ARBA00022840"/>
    </source>
</evidence>
<evidence type="ECO:0000256" key="2">
    <source>
        <dbReference type="ARBA" id="ARBA00012438"/>
    </source>
</evidence>
<feature type="region of interest" description="Disordered" evidence="9">
    <location>
        <begin position="1"/>
        <end position="24"/>
    </location>
</feature>
<dbReference type="InterPro" id="IPR011712">
    <property type="entry name" value="Sig_transdc_His_kin_sub3_dim/P"/>
</dbReference>
<protein>
    <recommendedName>
        <fullName evidence="2">histidine kinase</fullName>
        <ecNumber evidence="2">2.7.13.3</ecNumber>
    </recommendedName>
</protein>
<dbReference type="RefSeq" id="WP_328850384.1">
    <property type="nucleotide sequence ID" value="NZ_CP108084.1"/>
</dbReference>
<evidence type="ECO:0000313" key="14">
    <source>
        <dbReference type="EMBL" id="WUP47501.1"/>
    </source>
</evidence>
<evidence type="ECO:0000259" key="11">
    <source>
        <dbReference type="Pfam" id="PF02518"/>
    </source>
</evidence>
<dbReference type="Pfam" id="PF07730">
    <property type="entry name" value="HisKA_3"/>
    <property type="match status" value="1"/>
</dbReference>
<keyword evidence="3" id="KW-0597">Phosphoprotein</keyword>
<feature type="domain" description="Histidine kinase/HSP90-like ATPase" evidence="11">
    <location>
        <begin position="317"/>
        <end position="403"/>
    </location>
</feature>
<evidence type="ECO:0000256" key="9">
    <source>
        <dbReference type="SAM" id="MobiDB-lite"/>
    </source>
</evidence>
<feature type="transmembrane region" description="Helical" evidence="10">
    <location>
        <begin position="140"/>
        <end position="158"/>
    </location>
</feature>
<feature type="transmembrane region" description="Helical" evidence="10">
    <location>
        <begin position="40"/>
        <end position="60"/>
    </location>
</feature>
<keyword evidence="10" id="KW-0812">Transmembrane</keyword>
<evidence type="ECO:0000313" key="15">
    <source>
        <dbReference type="Proteomes" id="UP001432190"/>
    </source>
</evidence>
<accession>A0ABZ1RZA2</accession>
<keyword evidence="10" id="KW-0472">Membrane</keyword>
<dbReference type="InterPro" id="IPR055558">
    <property type="entry name" value="DUF7134"/>
</dbReference>
<evidence type="ECO:0000256" key="3">
    <source>
        <dbReference type="ARBA" id="ARBA00022553"/>
    </source>
</evidence>
<feature type="domain" description="DUF7134" evidence="13">
    <location>
        <begin position="35"/>
        <end position="182"/>
    </location>
</feature>
<keyword evidence="4" id="KW-0808">Transferase</keyword>
<dbReference type="EMBL" id="CP108084">
    <property type="protein sequence ID" value="WUP47501.1"/>
    <property type="molecule type" value="Genomic_DNA"/>
</dbReference>
<name>A0ABZ1RZA2_9ACTN</name>
<dbReference type="Pfam" id="PF02518">
    <property type="entry name" value="HATPase_c"/>
    <property type="match status" value="1"/>
</dbReference>
<dbReference type="CDD" id="cd16917">
    <property type="entry name" value="HATPase_UhpB-NarQ-NarX-like"/>
    <property type="match status" value="1"/>
</dbReference>
<evidence type="ECO:0000256" key="8">
    <source>
        <dbReference type="ARBA" id="ARBA00023012"/>
    </source>
</evidence>
<dbReference type="Gene3D" id="1.20.5.1930">
    <property type="match status" value="1"/>
</dbReference>
<gene>
    <name evidence="14" type="ORF">OG994_17850</name>
</gene>
<reference evidence="14" key="1">
    <citation type="submission" date="2022-10" db="EMBL/GenBank/DDBJ databases">
        <title>The complete genomes of actinobacterial strains from the NBC collection.</title>
        <authorList>
            <person name="Joergensen T.S."/>
            <person name="Alvarez Arevalo M."/>
            <person name="Sterndorff E.B."/>
            <person name="Faurdal D."/>
            <person name="Vuksanovic O."/>
            <person name="Mourched A.-S."/>
            <person name="Charusanti P."/>
            <person name="Shaw S."/>
            <person name="Blin K."/>
            <person name="Weber T."/>
        </authorList>
    </citation>
    <scope>NUCLEOTIDE SEQUENCE</scope>
    <source>
        <strain evidence="14">NBC_00256</strain>
    </source>
</reference>
<evidence type="ECO:0000256" key="5">
    <source>
        <dbReference type="ARBA" id="ARBA00022741"/>
    </source>
</evidence>
<dbReference type="PANTHER" id="PTHR24421">
    <property type="entry name" value="NITRATE/NITRITE SENSOR PROTEIN NARX-RELATED"/>
    <property type="match status" value="1"/>
</dbReference>